<evidence type="ECO:0000256" key="2">
    <source>
        <dbReference type="ARBA" id="ARBA00023136"/>
    </source>
</evidence>
<accession>B4HSH7</accession>
<dbReference type="GO" id="GO:0016559">
    <property type="term" value="P:peroxisome fission"/>
    <property type="evidence" value="ECO:0007669"/>
    <property type="project" value="InterPro"/>
</dbReference>
<proteinExistence type="predicted"/>
<name>B4HSH7_DROSE</name>
<dbReference type="PANTHER" id="PTHR12652">
    <property type="entry name" value="PEROXISOMAL BIOGENESIS FACTOR 11"/>
    <property type="match status" value="1"/>
</dbReference>
<dbReference type="PhylomeDB" id="B4HSH7"/>
<gene>
    <name evidence="6" type="primary">Dsec\GM20102</name>
    <name evidence="6" type="ORF">Dsec_GM20102</name>
</gene>
<dbReference type="AlphaFoldDB" id="B4HSH7"/>
<dbReference type="InterPro" id="IPR008733">
    <property type="entry name" value="PEX11"/>
</dbReference>
<feature type="transmembrane region" description="Helical" evidence="5">
    <location>
        <begin position="254"/>
        <end position="276"/>
    </location>
</feature>
<evidence type="ECO:0000256" key="3">
    <source>
        <dbReference type="ARBA" id="ARBA00023140"/>
    </source>
</evidence>
<evidence type="ECO:0000256" key="1">
    <source>
        <dbReference type="ARBA" id="ARBA00022593"/>
    </source>
</evidence>
<dbReference type="HOGENOM" id="CLU_049216_2_0_1"/>
<dbReference type="KEGG" id="dse:6609353"/>
<keyword evidence="7" id="KW-1185">Reference proteome</keyword>
<keyword evidence="2 5" id="KW-0472">Membrane</keyword>
<keyword evidence="5" id="KW-1133">Transmembrane helix</keyword>
<evidence type="ECO:0000256" key="4">
    <source>
        <dbReference type="ARBA" id="ARBA00046271"/>
    </source>
</evidence>
<comment type="subcellular location">
    <subcellularLocation>
        <location evidence="4">Peroxisome membrane</location>
    </subcellularLocation>
</comment>
<dbReference type="PANTHER" id="PTHR12652:SF50">
    <property type="entry name" value="PEROXIN 11"/>
    <property type="match status" value="1"/>
</dbReference>
<dbReference type="GO" id="GO:0005778">
    <property type="term" value="C:peroxisomal membrane"/>
    <property type="evidence" value="ECO:0007669"/>
    <property type="project" value="UniProtKB-SubCell"/>
</dbReference>
<organism evidence="7">
    <name type="scientific">Drosophila sechellia</name>
    <name type="common">Fruit fly</name>
    <dbReference type="NCBI Taxonomy" id="7238"/>
    <lineage>
        <taxon>Eukaryota</taxon>
        <taxon>Metazoa</taxon>
        <taxon>Ecdysozoa</taxon>
        <taxon>Arthropoda</taxon>
        <taxon>Hexapoda</taxon>
        <taxon>Insecta</taxon>
        <taxon>Pterygota</taxon>
        <taxon>Neoptera</taxon>
        <taxon>Endopterygota</taxon>
        <taxon>Diptera</taxon>
        <taxon>Brachycera</taxon>
        <taxon>Muscomorpha</taxon>
        <taxon>Ephydroidea</taxon>
        <taxon>Drosophilidae</taxon>
        <taxon>Drosophila</taxon>
        <taxon>Sophophora</taxon>
    </lineage>
</organism>
<evidence type="ECO:0000256" key="5">
    <source>
        <dbReference type="SAM" id="Phobius"/>
    </source>
</evidence>
<sequence length="277" mass="30881">MDQLVQLNNQAGGRDKIARLIQYASRAMWDSLESANSSPALVDNFKTIEYILSTFRKLLRFGKCVDVFYGALKTIHHPDLNIRVTLTLSKLSQSLFLFADHFLWLARTGLTAVNAKRWSNIANKYWLFSIIMNLCRDFYEILRVLDLHRSGCKGGISRCRIPTSINSPEDFKRLALQSYVLMQGHKDIVVDTVKNVCDFFIPLTALGYTSLTPRTIGLLGAISSLAGLWGSAGTEGQANACITPDIENLVDKGLYFLASILSVVCIVFVFVFVLGLS</sequence>
<evidence type="ECO:0000313" key="7">
    <source>
        <dbReference type="Proteomes" id="UP000001292"/>
    </source>
</evidence>
<keyword evidence="1" id="KW-0962">Peroxisome biogenesis</keyword>
<protein>
    <submittedName>
        <fullName evidence="6">GM20102</fullName>
    </submittedName>
</protein>
<dbReference type="OMA" id="KCTPGTI"/>
<evidence type="ECO:0000313" key="6">
    <source>
        <dbReference type="EMBL" id="EDW48055.1"/>
    </source>
</evidence>
<reference evidence="6 7" key="1">
    <citation type="journal article" date="2007" name="Nature">
        <title>Evolution of genes and genomes on the Drosophila phylogeny.</title>
        <authorList>
            <consortium name="Drosophila 12 Genomes Consortium"/>
            <person name="Clark A.G."/>
            <person name="Eisen M.B."/>
            <person name="Smith D.R."/>
            <person name="Bergman C.M."/>
            <person name="Oliver B."/>
            <person name="Markow T.A."/>
            <person name="Kaufman T.C."/>
            <person name="Kellis M."/>
            <person name="Gelbart W."/>
            <person name="Iyer V.N."/>
            <person name="Pollard D.A."/>
            <person name="Sackton T.B."/>
            <person name="Larracuente A.M."/>
            <person name="Singh N.D."/>
            <person name="Abad J.P."/>
            <person name="Abt D.N."/>
            <person name="Adryan B."/>
            <person name="Aguade M."/>
            <person name="Akashi H."/>
            <person name="Anderson W.W."/>
            <person name="Aquadro C.F."/>
            <person name="Ardell D.H."/>
            <person name="Arguello R."/>
            <person name="Artieri C.G."/>
            <person name="Barbash D.A."/>
            <person name="Barker D."/>
            <person name="Barsanti P."/>
            <person name="Batterham P."/>
            <person name="Batzoglou S."/>
            <person name="Begun D."/>
            <person name="Bhutkar A."/>
            <person name="Blanco E."/>
            <person name="Bosak S.A."/>
            <person name="Bradley R.K."/>
            <person name="Brand A.D."/>
            <person name="Brent M.R."/>
            <person name="Brooks A.N."/>
            <person name="Brown R.H."/>
            <person name="Butlin R.K."/>
            <person name="Caggese C."/>
            <person name="Calvi B.R."/>
            <person name="Bernardo de Carvalho A."/>
            <person name="Caspi A."/>
            <person name="Castrezana S."/>
            <person name="Celniker S.E."/>
            <person name="Chang J.L."/>
            <person name="Chapple C."/>
            <person name="Chatterji S."/>
            <person name="Chinwalla A."/>
            <person name="Civetta A."/>
            <person name="Clifton S.W."/>
            <person name="Comeron J.M."/>
            <person name="Costello J.C."/>
            <person name="Coyne J.A."/>
            <person name="Daub J."/>
            <person name="David R.G."/>
            <person name="Delcher A.L."/>
            <person name="Delehaunty K."/>
            <person name="Do C.B."/>
            <person name="Ebling H."/>
            <person name="Edwards K."/>
            <person name="Eickbush T."/>
            <person name="Evans J.D."/>
            <person name="Filipski A."/>
            <person name="Findeiss S."/>
            <person name="Freyhult E."/>
            <person name="Fulton L."/>
            <person name="Fulton R."/>
            <person name="Garcia A.C."/>
            <person name="Gardiner A."/>
            <person name="Garfield D.A."/>
            <person name="Garvin B.E."/>
            <person name="Gibson G."/>
            <person name="Gilbert D."/>
            <person name="Gnerre S."/>
            <person name="Godfrey J."/>
            <person name="Good R."/>
            <person name="Gotea V."/>
            <person name="Gravely B."/>
            <person name="Greenberg A.J."/>
            <person name="Griffiths-Jones S."/>
            <person name="Gross S."/>
            <person name="Guigo R."/>
            <person name="Gustafson E.A."/>
            <person name="Haerty W."/>
            <person name="Hahn M.W."/>
            <person name="Halligan D.L."/>
            <person name="Halpern A.L."/>
            <person name="Halter G.M."/>
            <person name="Han M.V."/>
            <person name="Heger A."/>
            <person name="Hillier L."/>
            <person name="Hinrichs A.S."/>
            <person name="Holmes I."/>
            <person name="Hoskins R.A."/>
            <person name="Hubisz M.J."/>
            <person name="Hultmark D."/>
            <person name="Huntley M.A."/>
            <person name="Jaffe D.B."/>
            <person name="Jagadeeshan S."/>
            <person name="Jeck W.R."/>
            <person name="Johnson J."/>
            <person name="Jones C.D."/>
            <person name="Jordan W.C."/>
            <person name="Karpen G.H."/>
            <person name="Kataoka E."/>
            <person name="Keightley P.D."/>
            <person name="Kheradpour P."/>
            <person name="Kirkness E.F."/>
            <person name="Koerich L.B."/>
            <person name="Kristiansen K."/>
            <person name="Kudrna D."/>
            <person name="Kulathinal R.J."/>
            <person name="Kumar S."/>
            <person name="Kwok R."/>
            <person name="Lander E."/>
            <person name="Langley C.H."/>
            <person name="Lapoint R."/>
            <person name="Lazzaro B.P."/>
            <person name="Lee S.J."/>
            <person name="Levesque L."/>
            <person name="Li R."/>
            <person name="Lin C.F."/>
            <person name="Lin M.F."/>
            <person name="Lindblad-Toh K."/>
            <person name="Llopart A."/>
            <person name="Long M."/>
            <person name="Low L."/>
            <person name="Lozovsky E."/>
            <person name="Lu J."/>
            <person name="Luo M."/>
            <person name="Machado C.A."/>
            <person name="Makalowski W."/>
            <person name="Marzo M."/>
            <person name="Matsuda M."/>
            <person name="Matzkin L."/>
            <person name="McAllister B."/>
            <person name="McBride C.S."/>
            <person name="McKernan B."/>
            <person name="McKernan K."/>
            <person name="Mendez-Lago M."/>
            <person name="Minx P."/>
            <person name="Mollenhauer M.U."/>
            <person name="Montooth K."/>
            <person name="Mount S.M."/>
            <person name="Mu X."/>
            <person name="Myers E."/>
            <person name="Negre B."/>
            <person name="Newfeld S."/>
            <person name="Nielsen R."/>
            <person name="Noor M.A."/>
            <person name="O'Grady P."/>
            <person name="Pachter L."/>
            <person name="Papaceit M."/>
            <person name="Parisi M.J."/>
            <person name="Parisi M."/>
            <person name="Parts L."/>
            <person name="Pedersen J.S."/>
            <person name="Pesole G."/>
            <person name="Phillippy A.M."/>
            <person name="Ponting C.P."/>
            <person name="Pop M."/>
            <person name="Porcelli D."/>
            <person name="Powell J.R."/>
            <person name="Prohaska S."/>
            <person name="Pruitt K."/>
            <person name="Puig M."/>
            <person name="Quesneville H."/>
            <person name="Ram K.R."/>
            <person name="Rand D."/>
            <person name="Rasmussen M.D."/>
            <person name="Reed L.K."/>
            <person name="Reenan R."/>
            <person name="Reily A."/>
            <person name="Remington K.A."/>
            <person name="Rieger T.T."/>
            <person name="Ritchie M.G."/>
            <person name="Robin C."/>
            <person name="Rogers Y.H."/>
            <person name="Rohde C."/>
            <person name="Rozas J."/>
            <person name="Rubenfield M.J."/>
            <person name="Ruiz A."/>
            <person name="Russo S."/>
            <person name="Salzberg S.L."/>
            <person name="Sanchez-Gracia A."/>
            <person name="Saranga D.J."/>
            <person name="Sato H."/>
            <person name="Schaeffer S.W."/>
            <person name="Schatz M.C."/>
            <person name="Schlenke T."/>
            <person name="Schwartz R."/>
            <person name="Segarra C."/>
            <person name="Singh R.S."/>
            <person name="Sirot L."/>
            <person name="Sirota M."/>
            <person name="Sisneros N.B."/>
            <person name="Smith C.D."/>
            <person name="Smith T.F."/>
            <person name="Spieth J."/>
            <person name="Stage D.E."/>
            <person name="Stark A."/>
            <person name="Stephan W."/>
            <person name="Strausberg R.L."/>
            <person name="Strempel S."/>
            <person name="Sturgill D."/>
            <person name="Sutton G."/>
            <person name="Sutton G.G."/>
            <person name="Tao W."/>
            <person name="Teichmann S."/>
            <person name="Tobari Y.N."/>
            <person name="Tomimura Y."/>
            <person name="Tsolas J.M."/>
            <person name="Valente V.L."/>
            <person name="Venter E."/>
            <person name="Venter J.C."/>
            <person name="Vicario S."/>
            <person name="Vieira F.G."/>
            <person name="Vilella A.J."/>
            <person name="Villasante A."/>
            <person name="Walenz B."/>
            <person name="Wang J."/>
            <person name="Wasserman M."/>
            <person name="Watts T."/>
            <person name="Wilson D."/>
            <person name="Wilson R.K."/>
            <person name="Wing R.A."/>
            <person name="Wolfner M.F."/>
            <person name="Wong A."/>
            <person name="Wong G.K."/>
            <person name="Wu C.I."/>
            <person name="Wu G."/>
            <person name="Yamamoto D."/>
            <person name="Yang H.P."/>
            <person name="Yang S.P."/>
            <person name="Yorke J.A."/>
            <person name="Yoshida K."/>
            <person name="Zdobnov E."/>
            <person name="Zhang P."/>
            <person name="Zhang Y."/>
            <person name="Zimin A.V."/>
            <person name="Baldwin J."/>
            <person name="Abdouelleil A."/>
            <person name="Abdulkadir J."/>
            <person name="Abebe A."/>
            <person name="Abera B."/>
            <person name="Abreu J."/>
            <person name="Acer S.C."/>
            <person name="Aftuck L."/>
            <person name="Alexander A."/>
            <person name="An P."/>
            <person name="Anderson E."/>
            <person name="Anderson S."/>
            <person name="Arachi H."/>
            <person name="Azer M."/>
            <person name="Bachantsang P."/>
            <person name="Barry A."/>
            <person name="Bayul T."/>
            <person name="Berlin A."/>
            <person name="Bessette D."/>
            <person name="Bloom T."/>
            <person name="Blye J."/>
            <person name="Boguslavskiy L."/>
            <person name="Bonnet C."/>
            <person name="Boukhgalter B."/>
            <person name="Bourzgui I."/>
            <person name="Brown A."/>
            <person name="Cahill P."/>
            <person name="Channer S."/>
            <person name="Cheshatsang Y."/>
            <person name="Chuda L."/>
            <person name="Citroen M."/>
            <person name="Collymore A."/>
            <person name="Cooke P."/>
            <person name="Costello M."/>
            <person name="D'Aco K."/>
            <person name="Daza R."/>
            <person name="De Haan G."/>
            <person name="DeGray S."/>
            <person name="DeMaso C."/>
            <person name="Dhargay N."/>
            <person name="Dooley K."/>
            <person name="Dooley E."/>
            <person name="Doricent M."/>
            <person name="Dorje P."/>
            <person name="Dorjee K."/>
            <person name="Dupes A."/>
            <person name="Elong R."/>
            <person name="Falk J."/>
            <person name="Farina A."/>
            <person name="Faro S."/>
            <person name="Ferguson D."/>
            <person name="Fisher S."/>
            <person name="Foley C.D."/>
            <person name="Franke A."/>
            <person name="Friedrich D."/>
            <person name="Gadbois L."/>
            <person name="Gearin G."/>
            <person name="Gearin C.R."/>
            <person name="Giannoukos G."/>
            <person name="Goode T."/>
            <person name="Graham J."/>
            <person name="Grandbois E."/>
            <person name="Grewal S."/>
            <person name="Gyaltsen K."/>
            <person name="Hafez N."/>
            <person name="Hagos B."/>
            <person name="Hall J."/>
            <person name="Henson C."/>
            <person name="Hollinger A."/>
            <person name="Honan T."/>
            <person name="Huard M.D."/>
            <person name="Hughes L."/>
            <person name="Hurhula B."/>
            <person name="Husby M.E."/>
            <person name="Kamat A."/>
            <person name="Kanga B."/>
            <person name="Kashin S."/>
            <person name="Khazanovich D."/>
            <person name="Kisner P."/>
            <person name="Lance K."/>
            <person name="Lara M."/>
            <person name="Lee W."/>
            <person name="Lennon N."/>
            <person name="Letendre F."/>
            <person name="LeVine R."/>
            <person name="Lipovsky A."/>
            <person name="Liu X."/>
            <person name="Liu J."/>
            <person name="Liu S."/>
            <person name="Lokyitsang T."/>
            <person name="Lokyitsang Y."/>
            <person name="Lubonja R."/>
            <person name="Lui A."/>
            <person name="MacDonald P."/>
            <person name="Magnisalis V."/>
            <person name="Maru K."/>
            <person name="Matthews C."/>
            <person name="McCusker W."/>
            <person name="McDonough S."/>
            <person name="Mehta T."/>
            <person name="Meldrim J."/>
            <person name="Meneus L."/>
            <person name="Mihai O."/>
            <person name="Mihalev A."/>
            <person name="Mihova T."/>
            <person name="Mittelman R."/>
            <person name="Mlenga V."/>
            <person name="Montmayeur A."/>
            <person name="Mulrain L."/>
            <person name="Navidi A."/>
            <person name="Naylor J."/>
            <person name="Negash T."/>
            <person name="Nguyen T."/>
            <person name="Nguyen N."/>
            <person name="Nicol R."/>
            <person name="Norbu C."/>
            <person name="Norbu N."/>
            <person name="Novod N."/>
            <person name="O'Neill B."/>
            <person name="Osman S."/>
            <person name="Markiewicz E."/>
            <person name="Oyono O.L."/>
            <person name="Patti C."/>
            <person name="Phunkhang P."/>
            <person name="Pierre F."/>
            <person name="Priest M."/>
            <person name="Raghuraman S."/>
            <person name="Rege F."/>
            <person name="Reyes R."/>
            <person name="Rise C."/>
            <person name="Rogov P."/>
            <person name="Ross K."/>
            <person name="Ryan E."/>
            <person name="Settipalli S."/>
            <person name="Shea T."/>
            <person name="Sherpa N."/>
            <person name="Shi L."/>
            <person name="Shih D."/>
            <person name="Sparrow T."/>
            <person name="Spaulding J."/>
            <person name="Stalker J."/>
            <person name="Stange-Thomann N."/>
            <person name="Stavropoulos S."/>
            <person name="Stone C."/>
            <person name="Strader C."/>
            <person name="Tesfaye S."/>
            <person name="Thomson T."/>
            <person name="Thoulutsang Y."/>
            <person name="Thoulutsang D."/>
            <person name="Topham K."/>
            <person name="Topping I."/>
            <person name="Tsamla T."/>
            <person name="Vassiliev H."/>
            <person name="Vo A."/>
            <person name="Wangchuk T."/>
            <person name="Wangdi T."/>
            <person name="Weiand M."/>
            <person name="Wilkinson J."/>
            <person name="Wilson A."/>
            <person name="Yadav S."/>
            <person name="Young G."/>
            <person name="Yu Q."/>
            <person name="Zembek L."/>
            <person name="Zhong D."/>
            <person name="Zimmer A."/>
            <person name="Zwirko Z."/>
            <person name="Jaffe D.B."/>
            <person name="Alvarez P."/>
            <person name="Brockman W."/>
            <person name="Butler J."/>
            <person name="Chin C."/>
            <person name="Gnerre S."/>
            <person name="Grabherr M."/>
            <person name="Kleber M."/>
            <person name="Mauceli E."/>
            <person name="MacCallum I."/>
        </authorList>
    </citation>
    <scope>NUCLEOTIDE SEQUENCE [LARGE SCALE GENOMIC DNA]</scope>
    <source>
        <strain evidence="7">Rob3c / Tucson 14021-0248.25</strain>
    </source>
</reference>
<dbReference type="Proteomes" id="UP000001292">
    <property type="component" value="Unassembled WGS sequence"/>
</dbReference>
<dbReference type="EMBL" id="CH480816">
    <property type="protein sequence ID" value="EDW48055.1"/>
    <property type="molecule type" value="Genomic_DNA"/>
</dbReference>
<dbReference type="STRING" id="7238.B4HSH7"/>
<keyword evidence="3" id="KW-0576">Peroxisome</keyword>
<keyword evidence="5" id="KW-0812">Transmembrane</keyword>
<dbReference type="Pfam" id="PF05648">
    <property type="entry name" value="PEX11"/>
    <property type="match status" value="1"/>
</dbReference>